<keyword evidence="5 8" id="KW-0812">Transmembrane</keyword>
<evidence type="ECO:0000313" key="9">
    <source>
        <dbReference type="EMBL" id="GEO90247.1"/>
    </source>
</evidence>
<evidence type="ECO:0000256" key="4">
    <source>
        <dbReference type="ARBA" id="ARBA00022475"/>
    </source>
</evidence>
<reference evidence="9 10" key="1">
    <citation type="submission" date="2019-07" db="EMBL/GenBank/DDBJ databases">
        <title>Whole genome shotgun sequence of Aeromicrobium flavum NBRC 107625.</title>
        <authorList>
            <person name="Hosoyama A."/>
            <person name="Uohara A."/>
            <person name="Ohji S."/>
            <person name="Ichikawa N."/>
        </authorList>
    </citation>
    <scope>NUCLEOTIDE SEQUENCE [LARGE SCALE GENOMIC DNA]</scope>
    <source>
        <strain evidence="9 10">NBRC 107625</strain>
    </source>
</reference>
<dbReference type="Pfam" id="PF01925">
    <property type="entry name" value="TauE"/>
    <property type="match status" value="1"/>
</dbReference>
<evidence type="ECO:0000256" key="1">
    <source>
        <dbReference type="ARBA" id="ARBA00004651"/>
    </source>
</evidence>
<sequence length="243" mass="25085">MGIETALLVGVCAFATSALTAVLGFGGGIVLLAVLVAFVDPLVAIPLHAAIQVVSNGTRTIVRRRDVDWSIVWRTSLLLLPAGALTLPLARQAPEAALQALIAVAVLAATWLPEWNSRPLPAPSSGGWIGLGAVVGALNPVVGATGPLIAPFFRAGTRDRLGFVGTFAASQVTGHLAKLVLFGVVGLLPASQAPAAATGIVGVIAGTWVGSRILDRMPERRFDRLYLVAITAVAAWLLVDALR</sequence>
<dbReference type="GO" id="GO:0005886">
    <property type="term" value="C:plasma membrane"/>
    <property type="evidence" value="ECO:0007669"/>
    <property type="project" value="UniProtKB-SubCell"/>
</dbReference>
<evidence type="ECO:0000256" key="3">
    <source>
        <dbReference type="ARBA" id="ARBA00022448"/>
    </source>
</evidence>
<feature type="transmembrane region" description="Helical" evidence="8">
    <location>
        <begin position="225"/>
        <end position="242"/>
    </location>
</feature>
<feature type="transmembrane region" description="Helical" evidence="8">
    <location>
        <begin position="6"/>
        <end position="25"/>
    </location>
</feature>
<dbReference type="InterPro" id="IPR002781">
    <property type="entry name" value="TM_pro_TauE-like"/>
</dbReference>
<comment type="caution">
    <text evidence="9">The sequence shown here is derived from an EMBL/GenBank/DDBJ whole genome shotgun (WGS) entry which is preliminary data.</text>
</comment>
<feature type="transmembrane region" description="Helical" evidence="8">
    <location>
        <begin position="96"/>
        <end position="113"/>
    </location>
</feature>
<gene>
    <name evidence="9" type="ORF">AFL01nite_25740</name>
</gene>
<protein>
    <recommendedName>
        <fullName evidence="8">Probable membrane transporter protein</fullName>
    </recommendedName>
</protein>
<comment type="similarity">
    <text evidence="2 8">Belongs to the 4-toluene sulfonate uptake permease (TSUP) (TC 2.A.102) family.</text>
</comment>
<dbReference type="EMBL" id="BJZQ01000016">
    <property type="protein sequence ID" value="GEO90247.1"/>
    <property type="molecule type" value="Genomic_DNA"/>
</dbReference>
<name>A0A512HXR1_9ACTN</name>
<keyword evidence="10" id="KW-1185">Reference proteome</keyword>
<accession>A0A512HXR1</accession>
<evidence type="ECO:0000256" key="2">
    <source>
        <dbReference type="ARBA" id="ARBA00009142"/>
    </source>
</evidence>
<dbReference type="PANTHER" id="PTHR30269">
    <property type="entry name" value="TRANSMEMBRANE PROTEIN YFCA"/>
    <property type="match status" value="1"/>
</dbReference>
<evidence type="ECO:0000256" key="8">
    <source>
        <dbReference type="RuleBase" id="RU363041"/>
    </source>
</evidence>
<dbReference type="InterPro" id="IPR052017">
    <property type="entry name" value="TSUP"/>
</dbReference>
<feature type="transmembrane region" description="Helical" evidence="8">
    <location>
        <begin position="161"/>
        <end position="187"/>
    </location>
</feature>
<evidence type="ECO:0000256" key="7">
    <source>
        <dbReference type="ARBA" id="ARBA00023136"/>
    </source>
</evidence>
<feature type="transmembrane region" description="Helical" evidence="8">
    <location>
        <begin position="193"/>
        <end position="213"/>
    </location>
</feature>
<evidence type="ECO:0000256" key="6">
    <source>
        <dbReference type="ARBA" id="ARBA00022989"/>
    </source>
</evidence>
<dbReference type="Proteomes" id="UP000321769">
    <property type="component" value="Unassembled WGS sequence"/>
</dbReference>
<dbReference type="PANTHER" id="PTHR30269:SF37">
    <property type="entry name" value="MEMBRANE TRANSPORTER PROTEIN"/>
    <property type="match status" value="1"/>
</dbReference>
<evidence type="ECO:0000256" key="5">
    <source>
        <dbReference type="ARBA" id="ARBA00022692"/>
    </source>
</evidence>
<keyword evidence="4 8" id="KW-1003">Cell membrane</keyword>
<keyword evidence="6 8" id="KW-1133">Transmembrane helix</keyword>
<keyword evidence="3" id="KW-0813">Transport</keyword>
<evidence type="ECO:0000313" key="10">
    <source>
        <dbReference type="Proteomes" id="UP000321769"/>
    </source>
</evidence>
<feature type="transmembrane region" description="Helical" evidence="8">
    <location>
        <begin position="125"/>
        <end position="149"/>
    </location>
</feature>
<comment type="subcellular location">
    <subcellularLocation>
        <location evidence="1 8">Cell membrane</location>
        <topology evidence="1 8">Multi-pass membrane protein</topology>
    </subcellularLocation>
</comment>
<feature type="transmembrane region" description="Helical" evidence="8">
    <location>
        <begin position="30"/>
        <end position="51"/>
    </location>
</feature>
<keyword evidence="7 8" id="KW-0472">Membrane</keyword>
<organism evidence="9 10">
    <name type="scientific">Aeromicrobium flavum</name>
    <dbReference type="NCBI Taxonomy" id="416568"/>
    <lineage>
        <taxon>Bacteria</taxon>
        <taxon>Bacillati</taxon>
        <taxon>Actinomycetota</taxon>
        <taxon>Actinomycetes</taxon>
        <taxon>Propionibacteriales</taxon>
        <taxon>Nocardioidaceae</taxon>
        <taxon>Aeromicrobium</taxon>
    </lineage>
</organism>
<dbReference type="RefSeq" id="WP_146828113.1">
    <property type="nucleotide sequence ID" value="NZ_BAAAYQ010000001.1"/>
</dbReference>
<proteinExistence type="inferred from homology"/>
<dbReference type="AlphaFoldDB" id="A0A512HXR1"/>
<dbReference type="OrthoDB" id="119832at2"/>